<dbReference type="PANTHER" id="PTHR36449">
    <property type="entry name" value="ACETYLTRANSFERASE-RELATED"/>
    <property type="match status" value="1"/>
</dbReference>
<keyword evidence="3 7" id="KW-0808">Transferase</keyword>
<comment type="catalytic activity">
    <reaction evidence="5">
        <text>glycyl-tRNA(Gly) + acetyl-CoA = N-acetylglycyl-tRNA(Gly) + CoA + H(+)</text>
        <dbReference type="Rhea" id="RHEA:81867"/>
        <dbReference type="Rhea" id="RHEA-COMP:9683"/>
        <dbReference type="Rhea" id="RHEA-COMP:19766"/>
        <dbReference type="ChEBI" id="CHEBI:15378"/>
        <dbReference type="ChEBI" id="CHEBI:57287"/>
        <dbReference type="ChEBI" id="CHEBI:57288"/>
        <dbReference type="ChEBI" id="CHEBI:78522"/>
        <dbReference type="ChEBI" id="CHEBI:232036"/>
    </reaction>
</comment>
<reference evidence="7 8" key="1">
    <citation type="submission" date="2023-06" db="EMBL/GenBank/DDBJ databases">
        <authorList>
            <person name="Ham H."/>
            <person name="Park D.S."/>
        </authorList>
    </citation>
    <scope>NUCLEOTIDE SEQUENCE [LARGE SCALE GENOMIC DNA]</scope>
    <source>
        <strain evidence="7 8">KACC 17005</strain>
    </source>
</reference>
<keyword evidence="1" id="KW-0678">Repressor</keyword>
<dbReference type="Pfam" id="PF13508">
    <property type="entry name" value="Acetyltransf_7"/>
    <property type="match status" value="1"/>
</dbReference>
<evidence type="ECO:0000256" key="1">
    <source>
        <dbReference type="ARBA" id="ARBA00022491"/>
    </source>
</evidence>
<protein>
    <submittedName>
        <fullName evidence="7">GNAT family N-acetyltransferase</fullName>
        <ecNumber evidence="7">2.3.1.-</ecNumber>
    </submittedName>
</protein>
<dbReference type="GO" id="GO:0016746">
    <property type="term" value="F:acyltransferase activity"/>
    <property type="evidence" value="ECO:0007669"/>
    <property type="project" value="UniProtKB-KW"/>
</dbReference>
<evidence type="ECO:0000313" key="7">
    <source>
        <dbReference type="EMBL" id="WIY51209.1"/>
    </source>
</evidence>
<dbReference type="PANTHER" id="PTHR36449:SF1">
    <property type="entry name" value="ACETYLTRANSFERASE"/>
    <property type="match status" value="1"/>
</dbReference>
<evidence type="ECO:0000259" key="6">
    <source>
        <dbReference type="PROSITE" id="PS51186"/>
    </source>
</evidence>
<dbReference type="EMBL" id="CP127363">
    <property type="protein sequence ID" value="WIY51209.1"/>
    <property type="molecule type" value="Genomic_DNA"/>
</dbReference>
<dbReference type="PROSITE" id="PS51186">
    <property type="entry name" value="GNAT"/>
    <property type="match status" value="1"/>
</dbReference>
<dbReference type="Gene3D" id="3.40.630.30">
    <property type="match status" value="1"/>
</dbReference>
<keyword evidence="2" id="KW-1277">Toxin-antitoxin system</keyword>
<dbReference type="InterPro" id="IPR016181">
    <property type="entry name" value="Acyl_CoA_acyltransferase"/>
</dbReference>
<dbReference type="InterPro" id="IPR000182">
    <property type="entry name" value="GNAT_dom"/>
</dbReference>
<feature type="domain" description="N-acetyltransferase" evidence="6">
    <location>
        <begin position="8"/>
        <end position="161"/>
    </location>
</feature>
<evidence type="ECO:0000256" key="4">
    <source>
        <dbReference type="ARBA" id="ARBA00023315"/>
    </source>
</evidence>
<evidence type="ECO:0000256" key="2">
    <source>
        <dbReference type="ARBA" id="ARBA00022649"/>
    </source>
</evidence>
<sequence length="164" mass="17726">MSRAPFHVALLDGSAHDRSQFSSGVPALDRYLREQVSQDIRRRVAACFVAVDDARRIVGYYTLAAAGVPLDRLSDDVRRRLPRYASVPAVRMGRLAVDVEFKSKGLGGALLIDALRRAAGAEIPAAVLVVDAKDDQAAAFYAHHGFIALVDAPSTLFLPLATVR</sequence>
<gene>
    <name evidence="7" type="ORF">QRO08_11805</name>
</gene>
<organism evidence="7 8">
    <name type="scientific">Paracidovorax citrulli</name>
    <name type="common">Acidovorax citrulli</name>
    <dbReference type="NCBI Taxonomy" id="80869"/>
    <lineage>
        <taxon>Bacteria</taxon>
        <taxon>Pseudomonadati</taxon>
        <taxon>Pseudomonadota</taxon>
        <taxon>Betaproteobacteria</taxon>
        <taxon>Burkholderiales</taxon>
        <taxon>Comamonadaceae</taxon>
        <taxon>Paracidovorax</taxon>
    </lineage>
</organism>
<evidence type="ECO:0000256" key="3">
    <source>
        <dbReference type="ARBA" id="ARBA00022679"/>
    </source>
</evidence>
<keyword evidence="4 7" id="KW-0012">Acyltransferase</keyword>
<dbReference type="Proteomes" id="UP001242732">
    <property type="component" value="Chromosome"/>
</dbReference>
<keyword evidence="8" id="KW-1185">Reference proteome</keyword>
<accession>A0ABY9AWI1</accession>
<proteinExistence type="predicted"/>
<dbReference type="RefSeq" id="WP_011795838.1">
    <property type="nucleotide sequence ID" value="NZ_CP023687.1"/>
</dbReference>
<dbReference type="EC" id="2.3.1.-" evidence="7"/>
<evidence type="ECO:0000313" key="8">
    <source>
        <dbReference type="Proteomes" id="UP001242732"/>
    </source>
</evidence>
<dbReference type="SUPFAM" id="SSF55729">
    <property type="entry name" value="Acyl-CoA N-acyltransferases (Nat)"/>
    <property type="match status" value="1"/>
</dbReference>
<name>A0ABY9AWI1_PARCI</name>
<evidence type="ECO:0000256" key="5">
    <source>
        <dbReference type="ARBA" id="ARBA00049880"/>
    </source>
</evidence>